<organism evidence="2 3">
    <name type="scientific">Stachybotrys elegans</name>
    <dbReference type="NCBI Taxonomy" id="80388"/>
    <lineage>
        <taxon>Eukaryota</taxon>
        <taxon>Fungi</taxon>
        <taxon>Dikarya</taxon>
        <taxon>Ascomycota</taxon>
        <taxon>Pezizomycotina</taxon>
        <taxon>Sordariomycetes</taxon>
        <taxon>Hypocreomycetidae</taxon>
        <taxon>Hypocreales</taxon>
        <taxon>Stachybotryaceae</taxon>
        <taxon>Stachybotrys</taxon>
    </lineage>
</organism>
<reference evidence="2" key="1">
    <citation type="journal article" date="2021" name="Nat. Commun.">
        <title>Genetic determinants of endophytism in the Arabidopsis root mycobiome.</title>
        <authorList>
            <person name="Mesny F."/>
            <person name="Miyauchi S."/>
            <person name="Thiergart T."/>
            <person name="Pickel B."/>
            <person name="Atanasova L."/>
            <person name="Karlsson M."/>
            <person name="Huettel B."/>
            <person name="Barry K.W."/>
            <person name="Haridas S."/>
            <person name="Chen C."/>
            <person name="Bauer D."/>
            <person name="Andreopoulos W."/>
            <person name="Pangilinan J."/>
            <person name="LaButti K."/>
            <person name="Riley R."/>
            <person name="Lipzen A."/>
            <person name="Clum A."/>
            <person name="Drula E."/>
            <person name="Henrissat B."/>
            <person name="Kohler A."/>
            <person name="Grigoriev I.V."/>
            <person name="Martin F.M."/>
            <person name="Hacquard S."/>
        </authorList>
    </citation>
    <scope>NUCLEOTIDE SEQUENCE</scope>
    <source>
        <strain evidence="2">MPI-CAGE-CH-0235</strain>
    </source>
</reference>
<feature type="compositionally biased region" description="Basic and acidic residues" evidence="1">
    <location>
        <begin position="198"/>
        <end position="210"/>
    </location>
</feature>
<gene>
    <name evidence="2" type="ORF">B0I35DRAFT_479977</name>
</gene>
<evidence type="ECO:0000313" key="2">
    <source>
        <dbReference type="EMBL" id="KAH7313276.1"/>
    </source>
</evidence>
<dbReference type="EMBL" id="JAGPNK010000009">
    <property type="protein sequence ID" value="KAH7313276.1"/>
    <property type="molecule type" value="Genomic_DNA"/>
</dbReference>
<proteinExistence type="predicted"/>
<name>A0A8K0WP00_9HYPO</name>
<sequence>MASAAAKAVWGENQATREPVSGAQGDVARGEPYDAGNLETPQQEKVEDRLSSGALESMPATRPAENGTMESAEYTKTENQPSKENEDGLLTQEELKAAGPGPRPLEVVAKENGGTAVSSGPESSRKENTLGETPSAENTLETSNTDTSAHSEPVHATGLAADGGDFDATKPGAGADADRLMEQKGMNRECGESSSPTRGKDKPSLGERIKAKLHRH</sequence>
<dbReference type="AlphaFoldDB" id="A0A8K0WP00"/>
<dbReference type="Proteomes" id="UP000813444">
    <property type="component" value="Unassembled WGS sequence"/>
</dbReference>
<comment type="caution">
    <text evidence="2">The sequence shown here is derived from an EMBL/GenBank/DDBJ whole genome shotgun (WGS) entry which is preliminary data.</text>
</comment>
<feature type="region of interest" description="Disordered" evidence="1">
    <location>
        <begin position="1"/>
        <end position="216"/>
    </location>
</feature>
<accession>A0A8K0WP00</accession>
<evidence type="ECO:0000256" key="1">
    <source>
        <dbReference type="SAM" id="MobiDB-lite"/>
    </source>
</evidence>
<feature type="compositionally biased region" description="Basic and acidic residues" evidence="1">
    <location>
        <begin position="73"/>
        <end position="86"/>
    </location>
</feature>
<feature type="compositionally biased region" description="Polar residues" evidence="1">
    <location>
        <begin position="130"/>
        <end position="150"/>
    </location>
</feature>
<keyword evidence="3" id="KW-1185">Reference proteome</keyword>
<dbReference type="OrthoDB" id="5388207at2759"/>
<protein>
    <submittedName>
        <fullName evidence="2">Glycine-rich cell wall structural protein 1</fullName>
    </submittedName>
</protein>
<evidence type="ECO:0000313" key="3">
    <source>
        <dbReference type="Proteomes" id="UP000813444"/>
    </source>
</evidence>
<feature type="compositionally biased region" description="Basic and acidic residues" evidence="1">
    <location>
        <begin position="176"/>
        <end position="191"/>
    </location>
</feature>